<keyword evidence="4" id="KW-1185">Reference proteome</keyword>
<feature type="domain" description="Porin" evidence="2">
    <location>
        <begin position="13"/>
        <end position="329"/>
    </location>
</feature>
<sequence length="350" mass="37632">MRRALDGAAVCGAMLCAGAAHADQGLPRIEVQWEGFDIRLTGGAATQGAIFRDDEATTNSPDAKVDLFARLNAQWTSPDGIIIGLNVEQNSRRRASEVLEAGEIYGFVASDYGRVEVGLQDGPADRLAFAAPLVALGQVRGEFSRYAGTQALLRALDTQDAFKVIYLSPPIGGLRGGVSWSPKVRRNAAAVDSRESIQVDNAFEFGLQYQQPVGDWILGASGGYVTGEADPVTTREDLRSWSVGAEARRGPLRIGGAYVDRGDSNRLAPGFDQWELNGGIGWVTPEWGVAGSAAYTKASDRSNRLFGVGGFYRVHPNIELRADIVQFREKRFGLVDNDGIASVVEVLLTI</sequence>
<gene>
    <name evidence="3" type="ORF">I603_2199</name>
</gene>
<dbReference type="RefSeq" id="WP_158093647.1">
    <property type="nucleotide sequence ID" value="NZ_LZYB01000006.1"/>
</dbReference>
<proteinExistence type="predicted"/>
<dbReference type="AlphaFoldDB" id="A0A1A7BFQ2"/>
<evidence type="ECO:0000313" key="3">
    <source>
        <dbReference type="EMBL" id="OBV10237.1"/>
    </source>
</evidence>
<evidence type="ECO:0000256" key="1">
    <source>
        <dbReference type="SAM" id="SignalP"/>
    </source>
</evidence>
<evidence type="ECO:0000259" key="2">
    <source>
        <dbReference type="Pfam" id="PF13609"/>
    </source>
</evidence>
<dbReference type="GO" id="GO:0016020">
    <property type="term" value="C:membrane"/>
    <property type="evidence" value="ECO:0007669"/>
    <property type="project" value="InterPro"/>
</dbReference>
<dbReference type="Proteomes" id="UP000092484">
    <property type="component" value="Unassembled WGS sequence"/>
</dbReference>
<dbReference type="Pfam" id="PF13609">
    <property type="entry name" value="Porin_4"/>
    <property type="match status" value="1"/>
</dbReference>
<accession>A0A1A7BFQ2</accession>
<dbReference type="InterPro" id="IPR033900">
    <property type="entry name" value="Gram_neg_porin_domain"/>
</dbReference>
<dbReference type="SUPFAM" id="SSF56935">
    <property type="entry name" value="Porins"/>
    <property type="match status" value="1"/>
</dbReference>
<feature type="signal peptide" evidence="1">
    <location>
        <begin position="1"/>
        <end position="22"/>
    </location>
</feature>
<comment type="caution">
    <text evidence="3">The sequence shown here is derived from an EMBL/GenBank/DDBJ whole genome shotgun (WGS) entry which is preliminary data.</text>
</comment>
<dbReference type="InterPro" id="IPR023614">
    <property type="entry name" value="Porin_dom_sf"/>
</dbReference>
<name>A0A1A7BFQ2_9SPHN</name>
<reference evidence="3 4" key="1">
    <citation type="submission" date="2016-06" db="EMBL/GenBank/DDBJ databases">
        <title>Genome sequence of Porphyrobacter dokdonensis DSW-74.</title>
        <authorList>
            <person name="Kim J.F."/>
            <person name="Song J.Y."/>
        </authorList>
    </citation>
    <scope>NUCLEOTIDE SEQUENCE [LARGE SCALE GENOMIC DNA]</scope>
    <source>
        <strain evidence="3 4">DSW-74</strain>
    </source>
</reference>
<protein>
    <submittedName>
        <fullName evidence="3">Outer membrane protein</fullName>
    </submittedName>
</protein>
<feature type="chain" id="PRO_5008354952" evidence="1">
    <location>
        <begin position="23"/>
        <end position="350"/>
    </location>
</feature>
<keyword evidence="1" id="KW-0732">Signal</keyword>
<organism evidence="3 4">
    <name type="scientific">Erythrobacter dokdonensis DSW-74</name>
    <dbReference type="NCBI Taxonomy" id="1300349"/>
    <lineage>
        <taxon>Bacteria</taxon>
        <taxon>Pseudomonadati</taxon>
        <taxon>Pseudomonadota</taxon>
        <taxon>Alphaproteobacteria</taxon>
        <taxon>Sphingomonadales</taxon>
        <taxon>Erythrobacteraceae</taxon>
        <taxon>Erythrobacter/Porphyrobacter group</taxon>
        <taxon>Erythrobacter</taxon>
    </lineage>
</organism>
<dbReference type="STRING" id="1300349.I603_2199"/>
<dbReference type="EMBL" id="LZYB01000006">
    <property type="protein sequence ID" value="OBV10237.1"/>
    <property type="molecule type" value="Genomic_DNA"/>
</dbReference>
<dbReference type="PATRIC" id="fig|1300349.4.peg.2191"/>
<dbReference type="GO" id="GO:0015288">
    <property type="term" value="F:porin activity"/>
    <property type="evidence" value="ECO:0007669"/>
    <property type="project" value="InterPro"/>
</dbReference>
<dbReference type="Gene3D" id="2.40.160.10">
    <property type="entry name" value="Porin"/>
    <property type="match status" value="1"/>
</dbReference>
<evidence type="ECO:0000313" key="4">
    <source>
        <dbReference type="Proteomes" id="UP000092484"/>
    </source>
</evidence>